<dbReference type="SUPFAM" id="SSF46955">
    <property type="entry name" value="Putative DNA-binding domain"/>
    <property type="match status" value="1"/>
</dbReference>
<dbReference type="Pfam" id="PF13411">
    <property type="entry name" value="MerR_1"/>
    <property type="match status" value="1"/>
</dbReference>
<dbReference type="PROSITE" id="PS50937">
    <property type="entry name" value="HTH_MERR_2"/>
    <property type="match status" value="1"/>
</dbReference>
<dbReference type="SMART" id="SM00422">
    <property type="entry name" value="HTH_MERR"/>
    <property type="match status" value="1"/>
</dbReference>
<dbReference type="Gene3D" id="1.10.1660.10">
    <property type="match status" value="1"/>
</dbReference>
<sequence length="207" mass="21831">MRKREAGVSGNGDSRAAGGLPALPGPPQGLVPPQAAGQGPQDRERTGYRGPSACAAAGITYRQLDYWARTGLVQPSIRPAHGSGTQRLYSFRDVLVLKIVKRLLDAGVSLQSIRTSVAALRSADAAELPGMTLMSDGASVYRCTSPDELAELLRGGRGIFGIAVGAVWQDVEQALGGLQAERVDTGEPIPAVHPQDELARRRNRVLG</sequence>
<evidence type="ECO:0000256" key="2">
    <source>
        <dbReference type="SAM" id="MobiDB-lite"/>
    </source>
</evidence>
<dbReference type="Proteomes" id="UP001183388">
    <property type="component" value="Unassembled WGS sequence"/>
</dbReference>
<evidence type="ECO:0000313" key="4">
    <source>
        <dbReference type="EMBL" id="MDT0309897.1"/>
    </source>
</evidence>
<dbReference type="PANTHER" id="PTHR30204:SF3">
    <property type="entry name" value="HTH MERR-TYPE DOMAIN-CONTAINING PROTEIN"/>
    <property type="match status" value="1"/>
</dbReference>
<comment type="caution">
    <text evidence="4">The sequence shown here is derived from an EMBL/GenBank/DDBJ whole genome shotgun (WGS) entry which is preliminary data.</text>
</comment>
<feature type="compositionally biased region" description="Low complexity" evidence="2">
    <location>
        <begin position="31"/>
        <end position="40"/>
    </location>
</feature>
<evidence type="ECO:0000256" key="1">
    <source>
        <dbReference type="ARBA" id="ARBA00023125"/>
    </source>
</evidence>
<reference evidence="5" key="1">
    <citation type="submission" date="2023-07" db="EMBL/GenBank/DDBJ databases">
        <title>30 novel species of actinomycetes from the DSMZ collection.</title>
        <authorList>
            <person name="Nouioui I."/>
        </authorList>
    </citation>
    <scope>NUCLEOTIDE SEQUENCE [LARGE SCALE GENOMIC DNA]</scope>
    <source>
        <strain evidence="5">DSM 44917</strain>
    </source>
</reference>
<dbReference type="InterPro" id="IPR047057">
    <property type="entry name" value="MerR_fam"/>
</dbReference>
<name>A0ABU2LEF8_9ACTN</name>
<evidence type="ECO:0000259" key="3">
    <source>
        <dbReference type="PROSITE" id="PS50937"/>
    </source>
</evidence>
<keyword evidence="1" id="KW-0238">DNA-binding</keyword>
<proteinExistence type="predicted"/>
<feature type="region of interest" description="Disordered" evidence="2">
    <location>
        <begin position="1"/>
        <end position="50"/>
    </location>
</feature>
<protein>
    <submittedName>
        <fullName evidence="4">MerR family transcriptional regulator</fullName>
    </submittedName>
</protein>
<accession>A0ABU2LEF8</accession>
<feature type="domain" description="HTH merR-type" evidence="3">
    <location>
        <begin position="56"/>
        <end position="119"/>
    </location>
</feature>
<dbReference type="PANTHER" id="PTHR30204">
    <property type="entry name" value="REDOX-CYCLING DRUG-SENSING TRANSCRIPTIONAL ACTIVATOR SOXR"/>
    <property type="match status" value="1"/>
</dbReference>
<dbReference type="EMBL" id="JAVREN010000049">
    <property type="protein sequence ID" value="MDT0309897.1"/>
    <property type="molecule type" value="Genomic_DNA"/>
</dbReference>
<dbReference type="InterPro" id="IPR000551">
    <property type="entry name" value="MerR-type_HTH_dom"/>
</dbReference>
<dbReference type="InterPro" id="IPR009061">
    <property type="entry name" value="DNA-bd_dom_put_sf"/>
</dbReference>
<organism evidence="4 5">
    <name type="scientific">Streptomyces boetiae</name>
    <dbReference type="NCBI Taxonomy" id="3075541"/>
    <lineage>
        <taxon>Bacteria</taxon>
        <taxon>Bacillati</taxon>
        <taxon>Actinomycetota</taxon>
        <taxon>Actinomycetes</taxon>
        <taxon>Kitasatosporales</taxon>
        <taxon>Streptomycetaceae</taxon>
        <taxon>Streptomyces</taxon>
    </lineage>
</organism>
<dbReference type="RefSeq" id="WP_311632864.1">
    <property type="nucleotide sequence ID" value="NZ_JAVREN010000049.1"/>
</dbReference>
<gene>
    <name evidence="4" type="ORF">RM780_23505</name>
</gene>
<keyword evidence="5" id="KW-1185">Reference proteome</keyword>
<evidence type="ECO:0000313" key="5">
    <source>
        <dbReference type="Proteomes" id="UP001183388"/>
    </source>
</evidence>